<evidence type="ECO:0000256" key="2">
    <source>
        <dbReference type="ARBA" id="ARBA00022803"/>
    </source>
</evidence>
<sequence>MSALPTPSLRDLALAARAAGERTRALALFREASDPWSRNDAALELLALGEVEDARRTAEALAGERPDFAPARRTLGLVARAAGDLDAALLHFRAAAARDRADLWSAYDAAETLRALGRDREAEAALRALAGGTPLPHALRALGAAARARGNAEEALAALRVAADLLPADPWFLLDHAEALAALERLDEADVALRALVQRHPRFAGARRALMRLAARRGDAAMRLDEARALAALDPDAGALDLADVLLERGERAEAETVCVRHLVRRGATPRPLRQLARGARQAGDAERALAHLRAAARLLPADAALRAECAGEALALGRIAQAGADAEAALAIDPAAPRAHRILALVARAEGRGADALNRMRALWADGAGPSQAGFDLGADLRAGGSFTDAATVYERLAERPDAAPEALVELALLARRLDGIAGARARLGEALRLSPGHPRALLCLGDIERELGSFTAAAAAYHAALRSRPGLGWAHVGLALLAEARGEPDEAVSALRAAIAADPGESHPRILLALRLAERGDGDDARALLAGLPPGDPRAAEAALALARIRRLDGDGAGALAVLEDAARRWPDRPDLAVETAEEALRQGWPEAALAWLSFGEARHPGHPGLLEARARLALSRDDLEAATALFDEAATADPGRLGPPLMLARLAAMRGDPASALERFEAAARRFGERPELTLARAETLRQLGRIAEAERCFDESLARARVPAVAIAAALAAIEGARLPRAEALLSGLATATRADAARLHFARAQLAAAGWDFDRAIAEGEAAVRLQPADGWYRNRLAHAALLALDLPRAARALQEGAALEAGANALRGKSANPSQSHYGQLLDEFRLDAETLAALQAALAEPPAARLAAIAACLRASPDHTASAVLYLIEARRQGALTTRVGDGDGGVPQAIHQFWTDDAVPPDVAAYMATWRDLNPGFTHRVWSEREAAGWLAAYGPPATAAAFARAREPAMKADLFRLALLAREGGVWVDADDRCLRSIAPLIARGAGLLAYQEDLGSVGNNVLAARPGHPFVLRALAQASEAVNRGDGDILWLATGPGLLTRVWAGALARPSSGEADDALLLDRAECLAHVAIHCLAAYKASERHWSRTAFGRGRRAGRGTSRS</sequence>
<dbReference type="InterPro" id="IPR051012">
    <property type="entry name" value="CellSynth/LPSAsmb/PSIAsmb"/>
</dbReference>
<gene>
    <name evidence="3" type="ORF">GGR05_002381</name>
</gene>
<evidence type="ECO:0000313" key="3">
    <source>
        <dbReference type="EMBL" id="MBB3936231.1"/>
    </source>
</evidence>
<dbReference type="Proteomes" id="UP000531216">
    <property type="component" value="Unassembled WGS sequence"/>
</dbReference>
<evidence type="ECO:0000313" key="4">
    <source>
        <dbReference type="Proteomes" id="UP000531216"/>
    </source>
</evidence>
<dbReference type="SUPFAM" id="SSF53448">
    <property type="entry name" value="Nucleotide-diphospho-sugar transferases"/>
    <property type="match status" value="1"/>
</dbReference>
<evidence type="ECO:0000256" key="1">
    <source>
        <dbReference type="ARBA" id="ARBA00022737"/>
    </source>
</evidence>
<dbReference type="Gene3D" id="1.25.40.10">
    <property type="entry name" value="Tetratricopeptide repeat domain"/>
    <property type="match status" value="4"/>
</dbReference>
<keyword evidence="1" id="KW-0677">Repeat</keyword>
<name>A0A7W6BQI6_9HYPH</name>
<dbReference type="GO" id="GO:0006508">
    <property type="term" value="P:proteolysis"/>
    <property type="evidence" value="ECO:0007669"/>
    <property type="project" value="UniProtKB-KW"/>
</dbReference>
<dbReference type="InterPro" id="IPR011990">
    <property type="entry name" value="TPR-like_helical_dom_sf"/>
</dbReference>
<dbReference type="Pfam" id="PF14559">
    <property type="entry name" value="TPR_19"/>
    <property type="match status" value="1"/>
</dbReference>
<dbReference type="EMBL" id="JACIDO010000004">
    <property type="protein sequence ID" value="MBB3936231.1"/>
    <property type="molecule type" value="Genomic_DNA"/>
</dbReference>
<accession>A0A7W6BQI6</accession>
<dbReference type="AlphaFoldDB" id="A0A7W6BQI6"/>
<keyword evidence="3" id="KW-0645">Protease</keyword>
<dbReference type="SMART" id="SM00028">
    <property type="entry name" value="TPR"/>
    <property type="match status" value="9"/>
</dbReference>
<dbReference type="SUPFAM" id="SSF48452">
    <property type="entry name" value="TPR-like"/>
    <property type="match status" value="4"/>
</dbReference>
<proteinExistence type="predicted"/>
<dbReference type="GO" id="GO:0008233">
    <property type="term" value="F:peptidase activity"/>
    <property type="evidence" value="ECO:0007669"/>
    <property type="project" value="UniProtKB-KW"/>
</dbReference>
<reference evidence="3 4" key="1">
    <citation type="submission" date="2020-08" db="EMBL/GenBank/DDBJ databases">
        <title>Genomic Encyclopedia of Type Strains, Phase IV (KMG-IV): sequencing the most valuable type-strain genomes for metagenomic binning, comparative biology and taxonomic classification.</title>
        <authorList>
            <person name="Goeker M."/>
        </authorList>
    </citation>
    <scope>NUCLEOTIDE SEQUENCE [LARGE SCALE GENOMIC DNA]</scope>
    <source>
        <strain evidence="3 4">DSM 25024</strain>
    </source>
</reference>
<dbReference type="InterPro" id="IPR019734">
    <property type="entry name" value="TPR_rpt"/>
</dbReference>
<dbReference type="Pfam" id="PF04488">
    <property type="entry name" value="Gly_transf_sug"/>
    <property type="match status" value="1"/>
</dbReference>
<keyword evidence="3" id="KW-0378">Hydrolase</keyword>
<dbReference type="PANTHER" id="PTHR45586:SF1">
    <property type="entry name" value="LIPOPOLYSACCHARIDE ASSEMBLY PROTEIN B"/>
    <property type="match status" value="1"/>
</dbReference>
<dbReference type="OrthoDB" id="146908at2"/>
<keyword evidence="4" id="KW-1185">Reference proteome</keyword>
<dbReference type="PANTHER" id="PTHR45586">
    <property type="entry name" value="TPR REPEAT-CONTAINING PROTEIN PA4667"/>
    <property type="match status" value="1"/>
</dbReference>
<dbReference type="Pfam" id="PF13432">
    <property type="entry name" value="TPR_16"/>
    <property type="match status" value="3"/>
</dbReference>
<organism evidence="3 4">
    <name type="scientific">Aureimonas phyllosphaerae</name>
    <dbReference type="NCBI Taxonomy" id="1166078"/>
    <lineage>
        <taxon>Bacteria</taxon>
        <taxon>Pseudomonadati</taxon>
        <taxon>Pseudomonadota</taxon>
        <taxon>Alphaproteobacteria</taxon>
        <taxon>Hyphomicrobiales</taxon>
        <taxon>Aurantimonadaceae</taxon>
        <taxon>Aureimonas</taxon>
    </lineage>
</organism>
<dbReference type="InterPro" id="IPR029044">
    <property type="entry name" value="Nucleotide-diphossugar_trans"/>
</dbReference>
<comment type="caution">
    <text evidence="3">The sequence shown here is derived from an EMBL/GenBank/DDBJ whole genome shotgun (WGS) entry which is preliminary data.</text>
</comment>
<keyword evidence="2" id="KW-0802">TPR repeat</keyword>
<dbReference type="Gene3D" id="3.90.550.20">
    <property type="match status" value="1"/>
</dbReference>
<dbReference type="RefSeq" id="WP_090963127.1">
    <property type="nucleotide sequence ID" value="NZ_FOOA01000008.1"/>
</dbReference>
<dbReference type="InterPro" id="IPR007577">
    <property type="entry name" value="GlycoTrfase_DXD_sugar-bd_CS"/>
</dbReference>
<protein>
    <submittedName>
        <fullName evidence="3">Putative Zn-dependent protease</fullName>
    </submittedName>
</protein>